<sequence length="466" mass="52606">MPVALALRDPLPMSEDSSLPEPRVIPRSEHCISRADIDREALKVMHRLRDEGFRAYLVGGGVRDLLLGKKPKDFDISTDARPGQLRKIFRNSRIIGRRFRLVQVFFHGGKIIEVATFRCRSEFDLNGGEIETLASDNTFGDPAEDAFRRDLTINALFYEIENFSVIDYTGGVEDLRLGLVRLVGDPDRRLIRDPVRMLRAIRHAARSGFVIEEETWQAILRHVEKLRLCPDSRLRDELCKDLQAGASRRWAELGLASGVFFELFPFYREILPGPDPERPERQEITRPTPLTDLLLQLLAVVDRAVADDNAPGEEVLFAMLLLPWAEANFQLLASRPDRASSYRFSRRLRSDLDAVLAPLNIKRHTKESLAVLLANLPLLLTHDPRSVDGSGPSEWPRWLTKKGYFPRCLAFYELYRAAVAGEPLPDLTPLAPSPMAKKRKARSGGRREGRAPAFARSKGGIFGLKG</sequence>
<dbReference type="InterPro" id="IPR043519">
    <property type="entry name" value="NT_sf"/>
</dbReference>
<feature type="domain" description="Poly A polymerase head" evidence="6">
    <location>
        <begin position="55"/>
        <end position="181"/>
    </location>
</feature>
<evidence type="ECO:0000256" key="1">
    <source>
        <dbReference type="ARBA" id="ARBA00022679"/>
    </source>
</evidence>
<reference evidence="9" key="1">
    <citation type="submission" date="2010-02" db="EMBL/GenBank/DDBJ databases">
        <title>Complete sequence of Desulfurivibrio alkaliphilus AHT2.</title>
        <authorList>
            <consortium name="US DOE Joint Genome Institute"/>
            <person name="Pitluck S."/>
            <person name="Chertkov O."/>
            <person name="Detter J.C."/>
            <person name="Han C."/>
            <person name="Tapia R."/>
            <person name="Larimer F."/>
            <person name="Land M."/>
            <person name="Hauser L."/>
            <person name="Kyrpides N."/>
            <person name="Mikhailova N."/>
            <person name="Sorokin D.Y."/>
            <person name="Muyzer G."/>
            <person name="Woyke T."/>
        </authorList>
    </citation>
    <scope>NUCLEOTIDE SEQUENCE [LARGE SCALE GENOMIC DNA]</scope>
    <source>
        <strain evidence="9">DSM 19089 / UNIQEM U267 / AHT2</strain>
    </source>
</reference>
<dbReference type="HAMAP" id="MF_00957">
    <property type="entry name" value="PolyA_pol"/>
    <property type="match status" value="1"/>
</dbReference>
<dbReference type="SUPFAM" id="SSF81301">
    <property type="entry name" value="Nucleotidyltransferase"/>
    <property type="match status" value="1"/>
</dbReference>
<dbReference type="GO" id="GO:0003723">
    <property type="term" value="F:RNA binding"/>
    <property type="evidence" value="ECO:0007669"/>
    <property type="project" value="UniProtKB-UniRule"/>
</dbReference>
<evidence type="ECO:0000256" key="2">
    <source>
        <dbReference type="ARBA" id="ARBA00022741"/>
    </source>
</evidence>
<dbReference type="EC" id="2.7.7.19" evidence="3"/>
<dbReference type="Pfam" id="PF12627">
    <property type="entry name" value="PolyA_pol_RNAbd"/>
    <property type="match status" value="1"/>
</dbReference>
<dbReference type="STRING" id="589865.DaAHT2_1536"/>
<keyword evidence="3" id="KW-0804">Transcription</keyword>
<dbReference type="Proteomes" id="UP000001508">
    <property type="component" value="Chromosome"/>
</dbReference>
<dbReference type="Gene3D" id="3.30.460.10">
    <property type="entry name" value="Beta Polymerase, domain 2"/>
    <property type="match status" value="1"/>
</dbReference>
<dbReference type="GO" id="GO:1990817">
    <property type="term" value="F:poly(A) RNA polymerase activity"/>
    <property type="evidence" value="ECO:0007669"/>
    <property type="project" value="UniProtKB-UniRule"/>
</dbReference>
<feature type="domain" description="tRNA nucleotidyltransferase/poly(A) polymerase RNA and SrmB- binding" evidence="7">
    <location>
        <begin position="208"/>
        <end position="267"/>
    </location>
</feature>
<organism evidence="8 9">
    <name type="scientific">Desulfurivibrio alkaliphilus (strain DSM 19089 / UNIQEM U267 / AHT2)</name>
    <dbReference type="NCBI Taxonomy" id="589865"/>
    <lineage>
        <taxon>Bacteria</taxon>
        <taxon>Pseudomonadati</taxon>
        <taxon>Thermodesulfobacteriota</taxon>
        <taxon>Desulfobulbia</taxon>
        <taxon>Desulfobulbales</taxon>
        <taxon>Desulfobulbaceae</taxon>
        <taxon>Desulfurivibrio</taxon>
    </lineage>
</organism>
<keyword evidence="8" id="KW-0548">Nucleotidyltransferase</keyword>
<dbReference type="InParanoid" id="D6Z3V6"/>
<dbReference type="InterPro" id="IPR010206">
    <property type="entry name" value="PolA_pol_I"/>
</dbReference>
<dbReference type="GO" id="GO:0005524">
    <property type="term" value="F:ATP binding"/>
    <property type="evidence" value="ECO:0007669"/>
    <property type="project" value="UniProtKB-UniRule"/>
</dbReference>
<keyword evidence="2 3" id="KW-0547">Nucleotide-binding</keyword>
<evidence type="ECO:0000256" key="5">
    <source>
        <dbReference type="SAM" id="MobiDB-lite"/>
    </source>
</evidence>
<dbReference type="AlphaFoldDB" id="D6Z3V6"/>
<keyword evidence="3" id="KW-0067">ATP-binding</keyword>
<evidence type="ECO:0000256" key="3">
    <source>
        <dbReference type="HAMAP-Rule" id="MF_00957"/>
    </source>
</evidence>
<dbReference type="KEGG" id="dak:DaAHT2_1536"/>
<feature type="active site" evidence="3">
    <location>
        <position position="75"/>
    </location>
</feature>
<dbReference type="InterPro" id="IPR002646">
    <property type="entry name" value="PolA_pol_head_dom"/>
</dbReference>
<keyword evidence="9" id="KW-1185">Reference proteome</keyword>
<dbReference type="InterPro" id="IPR032828">
    <property type="entry name" value="PolyA_RNA-bd"/>
</dbReference>
<dbReference type="FunCoup" id="D6Z3V6">
    <property type="interactions" value="224"/>
</dbReference>
<evidence type="ECO:0000256" key="4">
    <source>
        <dbReference type="RuleBase" id="RU003953"/>
    </source>
</evidence>
<keyword evidence="3" id="KW-0507">mRNA processing</keyword>
<feature type="active site" evidence="3">
    <location>
        <position position="150"/>
    </location>
</feature>
<comment type="function">
    <text evidence="3">Adds poly(A) tail to the 3' end of many RNAs, which usually targets these RNAs for decay. Plays a significant role in the global control of gene expression, through influencing the rate of transcript degradation, and in the general RNA quality control.</text>
</comment>
<evidence type="ECO:0000313" key="9">
    <source>
        <dbReference type="Proteomes" id="UP000001508"/>
    </source>
</evidence>
<comment type="similarity">
    <text evidence="3 4">Belongs to the tRNA nucleotidyltransferase/poly(A) polymerase family.</text>
</comment>
<evidence type="ECO:0000313" key="8">
    <source>
        <dbReference type="EMBL" id="ADH86231.1"/>
    </source>
</evidence>
<keyword evidence="1 3" id="KW-0808">Transferase</keyword>
<dbReference type="eggNOG" id="COG0617">
    <property type="taxonomic scope" value="Bacteria"/>
</dbReference>
<evidence type="ECO:0000259" key="6">
    <source>
        <dbReference type="Pfam" id="PF01743"/>
    </source>
</evidence>
<dbReference type="Gene3D" id="1.10.3090.10">
    <property type="entry name" value="cca-adding enzyme, domain 2"/>
    <property type="match status" value="1"/>
</dbReference>
<feature type="region of interest" description="Disordered" evidence="5">
    <location>
        <begin position="1"/>
        <end position="22"/>
    </location>
</feature>
<dbReference type="HOGENOM" id="CLU_015961_0_1_7"/>
<protein>
    <recommendedName>
        <fullName evidence="3">Poly(A) polymerase I</fullName>
        <shortName evidence="3">PAP I</shortName>
        <ecNumber evidence="3">2.7.7.19</ecNumber>
    </recommendedName>
</protein>
<comment type="catalytic activity">
    <reaction evidence="3">
        <text>RNA(n) + ATP = RNA(n)-3'-adenine ribonucleotide + diphosphate</text>
        <dbReference type="Rhea" id="RHEA:11332"/>
        <dbReference type="Rhea" id="RHEA-COMP:14527"/>
        <dbReference type="Rhea" id="RHEA-COMP:17347"/>
        <dbReference type="ChEBI" id="CHEBI:30616"/>
        <dbReference type="ChEBI" id="CHEBI:33019"/>
        <dbReference type="ChEBI" id="CHEBI:140395"/>
        <dbReference type="ChEBI" id="CHEBI:173115"/>
        <dbReference type="EC" id="2.7.7.19"/>
    </reaction>
</comment>
<proteinExistence type="inferred from homology"/>
<feature type="region of interest" description="Disordered" evidence="5">
    <location>
        <begin position="426"/>
        <end position="466"/>
    </location>
</feature>
<dbReference type="GO" id="GO:0006397">
    <property type="term" value="P:mRNA processing"/>
    <property type="evidence" value="ECO:0007669"/>
    <property type="project" value="UniProtKB-KW"/>
</dbReference>
<dbReference type="CDD" id="cd05398">
    <property type="entry name" value="NT_ClassII-CCAase"/>
    <property type="match status" value="1"/>
</dbReference>
<gene>
    <name evidence="3" type="primary">pcnB</name>
    <name evidence="8" type="ordered locus">DaAHT2_1536</name>
</gene>
<dbReference type="GO" id="GO:0043633">
    <property type="term" value="P:polyadenylation-dependent RNA catabolic process"/>
    <property type="evidence" value="ECO:0007669"/>
    <property type="project" value="InterPro"/>
</dbReference>
<keyword evidence="3 4" id="KW-0694">RNA-binding</keyword>
<dbReference type="PANTHER" id="PTHR43051">
    <property type="entry name" value="POLYNUCLEOTIDE ADENYLYLTRANSFERASE FAMILY PROTEIN"/>
    <property type="match status" value="1"/>
</dbReference>
<evidence type="ECO:0000259" key="7">
    <source>
        <dbReference type="Pfam" id="PF12627"/>
    </source>
</evidence>
<dbReference type="EMBL" id="CP001940">
    <property type="protein sequence ID" value="ADH86231.1"/>
    <property type="molecule type" value="Genomic_DNA"/>
</dbReference>
<dbReference type="InterPro" id="IPR052191">
    <property type="entry name" value="tRNA_ntf/polyA_polymerase_I"/>
</dbReference>
<name>D6Z3V6_DESAT</name>
<feature type="active site" evidence="3">
    <location>
        <position position="73"/>
    </location>
</feature>
<dbReference type="Pfam" id="PF01743">
    <property type="entry name" value="PolyA_pol"/>
    <property type="match status" value="1"/>
</dbReference>
<accession>D6Z3V6</accession>
<dbReference type="SUPFAM" id="SSF81891">
    <property type="entry name" value="Poly A polymerase C-terminal region-like"/>
    <property type="match status" value="1"/>
</dbReference>
<dbReference type="PANTHER" id="PTHR43051:SF1">
    <property type="entry name" value="POLYNUCLEOTIDE ADENYLYLTRANSFERASE FAMILY PROTEIN"/>
    <property type="match status" value="1"/>
</dbReference>